<evidence type="ECO:0000313" key="3">
    <source>
        <dbReference type="Proteomes" id="UP000050741"/>
    </source>
</evidence>
<dbReference type="WBParaSite" id="GPLIN_001006300">
    <property type="protein sequence ID" value="GPLIN_001006300"/>
    <property type="gene ID" value="GPLIN_001006300"/>
</dbReference>
<reference evidence="4" key="3">
    <citation type="submission" date="2016-06" db="UniProtKB">
        <authorList>
            <consortium name="WormBaseParasite"/>
        </authorList>
    </citation>
    <scope>IDENTIFICATION</scope>
</reference>
<dbReference type="Proteomes" id="UP000050741">
    <property type="component" value="Unassembled WGS sequence"/>
</dbReference>
<organism evidence="3 4">
    <name type="scientific">Globodera pallida</name>
    <name type="common">Potato cyst nematode worm</name>
    <name type="synonym">Heterodera pallida</name>
    <dbReference type="NCBI Taxonomy" id="36090"/>
    <lineage>
        <taxon>Eukaryota</taxon>
        <taxon>Metazoa</taxon>
        <taxon>Ecdysozoa</taxon>
        <taxon>Nematoda</taxon>
        <taxon>Chromadorea</taxon>
        <taxon>Rhabditida</taxon>
        <taxon>Tylenchina</taxon>
        <taxon>Tylenchomorpha</taxon>
        <taxon>Tylenchoidea</taxon>
        <taxon>Heteroderidae</taxon>
        <taxon>Heteroderinae</taxon>
        <taxon>Globodera</taxon>
    </lineage>
</organism>
<feature type="coiled-coil region" evidence="1">
    <location>
        <begin position="54"/>
        <end position="81"/>
    </location>
</feature>
<keyword evidence="2" id="KW-0732">Signal</keyword>
<proteinExistence type="predicted"/>
<evidence type="ECO:0000313" key="4">
    <source>
        <dbReference type="WBParaSite" id="GPLIN_001006300"/>
    </source>
</evidence>
<name>A0A183CB12_GLOPA</name>
<accession>A0A183CB12</accession>
<keyword evidence="1" id="KW-0175">Coiled coil</keyword>
<evidence type="ECO:0000256" key="1">
    <source>
        <dbReference type="SAM" id="Coils"/>
    </source>
</evidence>
<keyword evidence="3" id="KW-1185">Reference proteome</keyword>
<evidence type="ECO:0000256" key="2">
    <source>
        <dbReference type="SAM" id="SignalP"/>
    </source>
</evidence>
<reference evidence="3" key="1">
    <citation type="submission" date="2013-12" db="EMBL/GenBank/DDBJ databases">
        <authorList>
            <person name="Aslett M."/>
        </authorList>
    </citation>
    <scope>NUCLEOTIDE SEQUENCE [LARGE SCALE GENOMIC DNA]</scope>
    <source>
        <strain evidence="3">Lindley</strain>
    </source>
</reference>
<feature type="signal peptide" evidence="2">
    <location>
        <begin position="1"/>
        <end position="23"/>
    </location>
</feature>
<reference evidence="3" key="2">
    <citation type="submission" date="2014-05" db="EMBL/GenBank/DDBJ databases">
        <title>The genome and life-stage specific transcriptomes of Globodera pallida elucidate key aspects of plant parasitism by a cyst nematode.</title>
        <authorList>
            <person name="Cotton J.A."/>
            <person name="Lilley C.J."/>
            <person name="Jones L.M."/>
            <person name="Kikuchi T."/>
            <person name="Reid A.J."/>
            <person name="Thorpe P."/>
            <person name="Tsai I.J."/>
            <person name="Beasley H."/>
            <person name="Blok V."/>
            <person name="Cock P.J.A."/>
            <person name="Van den Akker S.E."/>
            <person name="Holroyd N."/>
            <person name="Hunt M."/>
            <person name="Mantelin S."/>
            <person name="Naghra H."/>
            <person name="Pain A."/>
            <person name="Palomares-Rius J.E."/>
            <person name="Zarowiecki M."/>
            <person name="Berriman M."/>
            <person name="Jones J.T."/>
            <person name="Urwin P.E."/>
        </authorList>
    </citation>
    <scope>NUCLEOTIDE SEQUENCE [LARGE SCALE GENOMIC DNA]</scope>
    <source>
        <strain evidence="3">Lindley</strain>
    </source>
</reference>
<protein>
    <submittedName>
        <fullName evidence="4">Secreted protein</fullName>
    </submittedName>
</protein>
<feature type="chain" id="PRO_5008147341" evidence="2">
    <location>
        <begin position="24"/>
        <end position="429"/>
    </location>
</feature>
<feature type="coiled-coil region" evidence="1">
    <location>
        <begin position="310"/>
        <end position="363"/>
    </location>
</feature>
<sequence length="429" mass="48772">MKAFSALLLILAYFLATFEFGAFQSLEEWQTVCQETINGLGQEAIIADKNMNMSNELGLDLNALKVKLEELEQKLRQFPKSSQSAVNQKYLKIGTVLAAHGANVKYQGHHLQKSNDQSAVNIGENSANDKYLQNLMSKIRTIVLGFQKDFDTLIIEVQLEQNEQEKWEQYKLPILLKRVDKMQQFLEQNSVYCAKEPFEHAAASLNAVLQANAIIQKDKVKRILNQLVVETKLSILENEFDEKITRFSDPCIDADGYMAFAHEYYLNRMDISLRVGLWPHSAEKKNICDKLNMLASKTMETTEPLKQTITEKLQGMLNKSSREIEALKSELFKSLCKIGHKNAAAAQQKLASVKERVKQVYANCLTDMHKEVGFKLAMYRPAAANQLLLENSEPFDGSADELYKIIENKLQQLMETFTQLTNIGATEEK</sequence>
<dbReference type="AlphaFoldDB" id="A0A183CB12"/>